<dbReference type="Pfam" id="PF00067">
    <property type="entry name" value="p450"/>
    <property type="match status" value="2"/>
</dbReference>
<keyword evidence="8 11" id="KW-0408">Iron</keyword>
<dbReference type="InterPro" id="IPR002403">
    <property type="entry name" value="Cyt_P450_E_grp-IV"/>
</dbReference>
<dbReference type="PROSITE" id="PS00086">
    <property type="entry name" value="CYTOCHROME_P450"/>
    <property type="match status" value="1"/>
</dbReference>
<dbReference type="GO" id="GO:0020037">
    <property type="term" value="F:heme binding"/>
    <property type="evidence" value="ECO:0007669"/>
    <property type="project" value="InterPro"/>
</dbReference>
<evidence type="ECO:0000256" key="9">
    <source>
        <dbReference type="ARBA" id="ARBA00023033"/>
    </source>
</evidence>
<feature type="domain" description="Wax synthase" evidence="13">
    <location>
        <begin position="243"/>
        <end position="330"/>
    </location>
</feature>
<name>A0A1B7XTF5_COLHI</name>
<evidence type="ECO:0000313" key="15">
    <source>
        <dbReference type="Proteomes" id="UP000092177"/>
    </source>
</evidence>
<dbReference type="Proteomes" id="UP000092177">
    <property type="component" value="Chromosome 10"/>
</dbReference>
<keyword evidence="5 12" id="KW-0812">Transmembrane</keyword>
<evidence type="ECO:0000256" key="7">
    <source>
        <dbReference type="ARBA" id="ARBA00022989"/>
    </source>
</evidence>
<sequence length="996" mass="110988">MSTSHFYDGALATGAAQVAFLAAFISIIILIPAQKDTARLMGVLILALLTFGLQTGVCGWCANPHWRSAAVPLFWIQFMSASELILVRKRGGTERSDATDTTKEMAEPAPSLAVQVRRSLSLLWSLRRIGTEWQVKGASGTGALQSGGTHGRLSFISKRLITTSAAYLVLSTMSQAPSPDPSLISSRKQALLQGLVDLSLDDVAFRIIGTISFWICTALINLIMYNSTCLASVFLGLSGPDECPPLYGSLTSSYSIRRFWGVTWHQCLRSGLTGHADIIVNFAFPFRQRMVSRYLRLFIAFFISGMIHHSSDIAMGIAPQEAGSLRFFLLQPIGIVLEDSIQGIACRWPALQLPHIFKPHLVLVLFSRSIAILFTSPITTLIASSSFNHIHRLNMAEKVGFEISKPVAVLLSPAFIAVLVTCAFLYYIYLKGFPKPLAGIPYNESAVGKFMGDLSEFQHARTHGEGFTVWMRDLASRHNSPLVQVFLGPFSAPALVLFDYRESYDIVARRTKEFDRCQRDAETMATILPEHHLSMMSADPRFKGNKELVKDLMTPWFLNEISAPEIHKNAISLVELWSLKAKWALDHPFDAHRDLQNSALDIIMAAAFGQADGSSVLWQHIIQEAGHRPVTVPSNPVEPVIFRNLELPAEYQATVDITHFMGRVVTSPFPTQQAWLLKKFTKVGDVFMAKDQFIKSRIQKAVSRLDGNGSAKDKVAKSALDYIVLREVAAAKKAGCKPMLDSKRIEDELLGYLVAGHETSASILSWTVKFLADNRKHQDTLRKHIQAVYANAMLEKRPPNEAELTKVPAPYLDAFLEEVLRLARTASILTRQAIADTTILGHFVPKGTNLFLFTQGASYVKPALDVDENRRNKTSQGAKMVREWPVNDVGEFRPERWLVCRSGKEFLDEEPLHSTQDWTLSGFEFNPQAGPMLTFGGGPRGCFGKRLAYMELRMVLALLVWNFQFKPCADELSTYDLRETITVEPRSCFVRLQKLE</sequence>
<keyword evidence="15" id="KW-1185">Reference proteome</keyword>
<keyword evidence="7 12" id="KW-1133">Transmembrane helix</keyword>
<dbReference type="GO" id="GO:0016020">
    <property type="term" value="C:membrane"/>
    <property type="evidence" value="ECO:0007669"/>
    <property type="project" value="UniProtKB-SubCell"/>
</dbReference>
<comment type="subcellular location">
    <subcellularLocation>
        <location evidence="2">Membrane</location>
        <topology evidence="2">Multi-pass membrane protein</topology>
    </subcellularLocation>
</comment>
<protein>
    <submittedName>
        <fullName evidence="14">Cytochrome P450 monooxygenase</fullName>
    </submittedName>
</protein>
<evidence type="ECO:0000256" key="3">
    <source>
        <dbReference type="ARBA" id="ARBA00010617"/>
    </source>
</evidence>
<dbReference type="SUPFAM" id="SSF48264">
    <property type="entry name" value="Cytochrome P450"/>
    <property type="match status" value="1"/>
</dbReference>
<organism evidence="14 15">
    <name type="scientific">Colletotrichum higginsianum (strain IMI 349063)</name>
    <name type="common">Crucifer anthracnose fungus</name>
    <dbReference type="NCBI Taxonomy" id="759273"/>
    <lineage>
        <taxon>Eukaryota</taxon>
        <taxon>Fungi</taxon>
        <taxon>Dikarya</taxon>
        <taxon>Ascomycota</taxon>
        <taxon>Pezizomycotina</taxon>
        <taxon>Sordariomycetes</taxon>
        <taxon>Hypocreomycetidae</taxon>
        <taxon>Glomerellales</taxon>
        <taxon>Glomerellaceae</taxon>
        <taxon>Colletotrichum</taxon>
        <taxon>Colletotrichum destructivum species complex</taxon>
    </lineage>
</organism>
<accession>A0A1B7XTF5</accession>
<evidence type="ECO:0000256" key="11">
    <source>
        <dbReference type="PIRSR" id="PIRSR602403-1"/>
    </source>
</evidence>
<proteinExistence type="inferred from homology"/>
<evidence type="ECO:0000256" key="10">
    <source>
        <dbReference type="ARBA" id="ARBA00023136"/>
    </source>
</evidence>
<feature type="transmembrane region" description="Helical" evidence="12">
    <location>
        <begin position="407"/>
        <end position="429"/>
    </location>
</feature>
<dbReference type="InterPro" id="IPR032805">
    <property type="entry name" value="Wax_synthase_dom"/>
</dbReference>
<dbReference type="RefSeq" id="XP_018151551.1">
    <property type="nucleotide sequence ID" value="XM_018309233.1"/>
</dbReference>
<dbReference type="GO" id="GO:0004497">
    <property type="term" value="F:monooxygenase activity"/>
    <property type="evidence" value="ECO:0007669"/>
    <property type="project" value="UniProtKB-KW"/>
</dbReference>
<evidence type="ECO:0000256" key="5">
    <source>
        <dbReference type="ARBA" id="ARBA00022692"/>
    </source>
</evidence>
<evidence type="ECO:0000256" key="8">
    <source>
        <dbReference type="ARBA" id="ARBA00023004"/>
    </source>
</evidence>
<dbReference type="Gene3D" id="1.10.630.10">
    <property type="entry name" value="Cytochrome P450"/>
    <property type="match status" value="1"/>
</dbReference>
<evidence type="ECO:0000256" key="2">
    <source>
        <dbReference type="ARBA" id="ARBA00004141"/>
    </source>
</evidence>
<dbReference type="PRINTS" id="PR00465">
    <property type="entry name" value="EP450IV"/>
</dbReference>
<feature type="transmembrane region" description="Helical" evidence="12">
    <location>
        <begin position="43"/>
        <end position="62"/>
    </location>
</feature>
<dbReference type="VEuPathDB" id="FungiDB:CH63R_14259"/>
<feature type="binding site" description="axial binding residue" evidence="11">
    <location>
        <position position="942"/>
    </location>
    <ligand>
        <name>heme</name>
        <dbReference type="ChEBI" id="CHEBI:30413"/>
    </ligand>
    <ligandPart>
        <name>Fe</name>
        <dbReference type="ChEBI" id="CHEBI:18248"/>
    </ligandPart>
</feature>
<evidence type="ECO:0000256" key="1">
    <source>
        <dbReference type="ARBA" id="ARBA00001971"/>
    </source>
</evidence>
<dbReference type="InterPro" id="IPR036396">
    <property type="entry name" value="Cyt_P450_sf"/>
</dbReference>
<dbReference type="EMBL" id="LTAN01000010">
    <property type="protein sequence ID" value="OBR03033.1"/>
    <property type="molecule type" value="Genomic_DNA"/>
</dbReference>
<dbReference type="InterPro" id="IPR001128">
    <property type="entry name" value="Cyt_P450"/>
</dbReference>
<dbReference type="Pfam" id="PF13813">
    <property type="entry name" value="MBOAT_2"/>
    <property type="match status" value="1"/>
</dbReference>
<reference evidence="15" key="1">
    <citation type="journal article" date="2017" name="BMC Genomics">
        <title>Gapless genome assembly of Colletotrichum higginsianum reveals chromosome structure and association of transposable elements with secondary metabolite gene clusters.</title>
        <authorList>
            <person name="Dallery J.-F."/>
            <person name="Lapalu N."/>
            <person name="Zampounis A."/>
            <person name="Pigne S."/>
            <person name="Luyten I."/>
            <person name="Amselem J."/>
            <person name="Wittenberg A.H.J."/>
            <person name="Zhou S."/>
            <person name="de Queiroz M.V."/>
            <person name="Robin G.P."/>
            <person name="Auger A."/>
            <person name="Hainaut M."/>
            <person name="Henrissat B."/>
            <person name="Kim K.-T."/>
            <person name="Lee Y.-H."/>
            <person name="Lespinet O."/>
            <person name="Schwartz D.C."/>
            <person name="Thon M.R."/>
            <person name="O'Connell R.J."/>
        </authorList>
    </citation>
    <scope>NUCLEOTIDE SEQUENCE [LARGE SCALE GENOMIC DNA]</scope>
    <source>
        <strain evidence="15">IMI 349063</strain>
    </source>
</reference>
<evidence type="ECO:0000256" key="12">
    <source>
        <dbReference type="SAM" id="Phobius"/>
    </source>
</evidence>
<feature type="transmembrane region" description="Helical" evidence="12">
    <location>
        <begin position="297"/>
        <end position="318"/>
    </location>
</feature>
<evidence type="ECO:0000313" key="14">
    <source>
        <dbReference type="EMBL" id="OBR03033.1"/>
    </source>
</evidence>
<keyword evidence="9 14" id="KW-0560">Oxidoreductase</keyword>
<keyword evidence="4 11" id="KW-0349">Heme</keyword>
<feature type="transmembrane region" description="Helical" evidence="12">
    <location>
        <begin position="6"/>
        <end position="31"/>
    </location>
</feature>
<dbReference type="GeneID" id="28873340"/>
<dbReference type="PRINTS" id="PR00385">
    <property type="entry name" value="P450"/>
</dbReference>
<dbReference type="InterPro" id="IPR050121">
    <property type="entry name" value="Cytochrome_P450_monoxygenase"/>
</dbReference>
<dbReference type="PANTHER" id="PTHR24305">
    <property type="entry name" value="CYTOCHROME P450"/>
    <property type="match status" value="1"/>
</dbReference>
<dbReference type="OrthoDB" id="1470350at2759"/>
<dbReference type="InterPro" id="IPR017972">
    <property type="entry name" value="Cyt_P450_CS"/>
</dbReference>
<comment type="cofactor">
    <cofactor evidence="1 11">
        <name>heme</name>
        <dbReference type="ChEBI" id="CHEBI:30413"/>
    </cofactor>
</comment>
<feature type="transmembrane region" description="Helical" evidence="12">
    <location>
        <begin position="361"/>
        <end position="387"/>
    </location>
</feature>
<dbReference type="GO" id="GO:0016705">
    <property type="term" value="F:oxidoreductase activity, acting on paired donors, with incorporation or reduction of molecular oxygen"/>
    <property type="evidence" value="ECO:0007669"/>
    <property type="project" value="InterPro"/>
</dbReference>
<dbReference type="KEGG" id="chig:CH63R_14259"/>
<keyword evidence="6 11" id="KW-0479">Metal-binding</keyword>
<dbReference type="PANTHER" id="PTHR24305:SF232">
    <property type="entry name" value="P450, PUTATIVE (EUROFUNG)-RELATED"/>
    <property type="match status" value="1"/>
</dbReference>
<keyword evidence="9 14" id="KW-0503">Monooxygenase</keyword>
<comment type="similarity">
    <text evidence="3">Belongs to the cytochrome P450 family.</text>
</comment>
<dbReference type="AlphaFoldDB" id="A0A1B7XTF5"/>
<evidence type="ECO:0000259" key="13">
    <source>
        <dbReference type="Pfam" id="PF13813"/>
    </source>
</evidence>
<keyword evidence="10 12" id="KW-0472">Membrane</keyword>
<dbReference type="GO" id="GO:0005506">
    <property type="term" value="F:iron ion binding"/>
    <property type="evidence" value="ECO:0007669"/>
    <property type="project" value="InterPro"/>
</dbReference>
<gene>
    <name evidence="14" type="ORF">CH63R_14259</name>
</gene>
<feature type="transmembrane region" description="Helical" evidence="12">
    <location>
        <begin position="203"/>
        <end position="225"/>
    </location>
</feature>
<evidence type="ECO:0000256" key="4">
    <source>
        <dbReference type="ARBA" id="ARBA00022617"/>
    </source>
</evidence>
<comment type="caution">
    <text evidence="14">The sequence shown here is derived from an EMBL/GenBank/DDBJ whole genome shotgun (WGS) entry which is preliminary data.</text>
</comment>
<evidence type="ECO:0000256" key="6">
    <source>
        <dbReference type="ARBA" id="ARBA00022723"/>
    </source>
</evidence>